<dbReference type="EMBL" id="MU118050">
    <property type="protein sequence ID" value="KAF9646740.1"/>
    <property type="molecule type" value="Genomic_DNA"/>
</dbReference>
<protein>
    <submittedName>
        <fullName evidence="1">Uncharacterized protein</fullName>
    </submittedName>
</protein>
<dbReference type="Proteomes" id="UP000886501">
    <property type="component" value="Unassembled WGS sequence"/>
</dbReference>
<sequence length="448" mass="51186">MEDFPQELVDEVIDRLFDILEKDNRWQGFSRRFCPRRHGISDYLLVSRAWVDPTQKHHFNLLHLGSSSTTNKWWTRIAPDPAGVSRHVRKLVLDDLGPSDFEGFEAHMRALTQVESLTVMDCKDVSLYVTMEWFLPMKSSLVELQVCELSATPLTITSLLAALPLLNCVQIYEFGESDDETTSPISKSWKVCYNLAAPRDRTASSTGACNGLHELITSYMPFSTTRILKIVIIQYSTFHDLLMPPTARIPFFEGANRLMLCSSDDQSHPKGSFDWIPPFARFSRLDINTECVLYNPDLVNQWFASSRETLTNLTIRWEGPALIPQKPTSLDLPPCTSLEFLKIPIWPFAEMILPNLTSSQLAKVILYWSGRAGQGTARVDNNTWKAIEEYLCPIAKAYNHAYPERKVVLEILIGPVGEHHKRRVEVPRILNDEKFMSQLKEEVEVVVR</sequence>
<reference evidence="1" key="2">
    <citation type="journal article" date="2020" name="Nat. Commun.">
        <title>Large-scale genome sequencing of mycorrhizal fungi provides insights into the early evolution of symbiotic traits.</title>
        <authorList>
            <person name="Miyauchi S."/>
            <person name="Kiss E."/>
            <person name="Kuo A."/>
            <person name="Drula E."/>
            <person name="Kohler A."/>
            <person name="Sanchez-Garcia M."/>
            <person name="Morin E."/>
            <person name="Andreopoulos B."/>
            <person name="Barry K.W."/>
            <person name="Bonito G."/>
            <person name="Buee M."/>
            <person name="Carver A."/>
            <person name="Chen C."/>
            <person name="Cichocki N."/>
            <person name="Clum A."/>
            <person name="Culley D."/>
            <person name="Crous P.W."/>
            <person name="Fauchery L."/>
            <person name="Girlanda M."/>
            <person name="Hayes R.D."/>
            <person name="Keri Z."/>
            <person name="LaButti K."/>
            <person name="Lipzen A."/>
            <person name="Lombard V."/>
            <person name="Magnuson J."/>
            <person name="Maillard F."/>
            <person name="Murat C."/>
            <person name="Nolan M."/>
            <person name="Ohm R.A."/>
            <person name="Pangilinan J."/>
            <person name="Pereira M.F."/>
            <person name="Perotto S."/>
            <person name="Peter M."/>
            <person name="Pfister S."/>
            <person name="Riley R."/>
            <person name="Sitrit Y."/>
            <person name="Stielow J.B."/>
            <person name="Szollosi G."/>
            <person name="Zifcakova L."/>
            <person name="Stursova M."/>
            <person name="Spatafora J.W."/>
            <person name="Tedersoo L."/>
            <person name="Vaario L.M."/>
            <person name="Yamada A."/>
            <person name="Yan M."/>
            <person name="Wang P."/>
            <person name="Xu J."/>
            <person name="Bruns T."/>
            <person name="Baldrian P."/>
            <person name="Vilgalys R."/>
            <person name="Dunand C."/>
            <person name="Henrissat B."/>
            <person name="Grigoriev I.V."/>
            <person name="Hibbett D."/>
            <person name="Nagy L.G."/>
            <person name="Martin F.M."/>
        </authorList>
    </citation>
    <scope>NUCLEOTIDE SEQUENCE</scope>
    <source>
        <strain evidence="1">P2</strain>
    </source>
</reference>
<organism evidence="1 2">
    <name type="scientific">Thelephora ganbajun</name>
    <name type="common">Ganba fungus</name>
    <dbReference type="NCBI Taxonomy" id="370292"/>
    <lineage>
        <taxon>Eukaryota</taxon>
        <taxon>Fungi</taxon>
        <taxon>Dikarya</taxon>
        <taxon>Basidiomycota</taxon>
        <taxon>Agaricomycotina</taxon>
        <taxon>Agaricomycetes</taxon>
        <taxon>Thelephorales</taxon>
        <taxon>Thelephoraceae</taxon>
        <taxon>Thelephora</taxon>
    </lineage>
</organism>
<gene>
    <name evidence="1" type="ORF">BDM02DRAFT_3270767</name>
</gene>
<name>A0ACB6ZBH8_THEGA</name>
<proteinExistence type="predicted"/>
<reference evidence="1" key="1">
    <citation type="submission" date="2019-10" db="EMBL/GenBank/DDBJ databases">
        <authorList>
            <consortium name="DOE Joint Genome Institute"/>
            <person name="Kuo A."/>
            <person name="Miyauchi S."/>
            <person name="Kiss E."/>
            <person name="Drula E."/>
            <person name="Kohler A."/>
            <person name="Sanchez-Garcia M."/>
            <person name="Andreopoulos B."/>
            <person name="Barry K.W."/>
            <person name="Bonito G."/>
            <person name="Buee M."/>
            <person name="Carver A."/>
            <person name="Chen C."/>
            <person name="Cichocki N."/>
            <person name="Clum A."/>
            <person name="Culley D."/>
            <person name="Crous P.W."/>
            <person name="Fauchery L."/>
            <person name="Girlanda M."/>
            <person name="Hayes R."/>
            <person name="Keri Z."/>
            <person name="Labutti K."/>
            <person name="Lipzen A."/>
            <person name="Lombard V."/>
            <person name="Magnuson J."/>
            <person name="Maillard F."/>
            <person name="Morin E."/>
            <person name="Murat C."/>
            <person name="Nolan M."/>
            <person name="Ohm R."/>
            <person name="Pangilinan J."/>
            <person name="Pereira M."/>
            <person name="Perotto S."/>
            <person name="Peter M."/>
            <person name="Riley R."/>
            <person name="Sitrit Y."/>
            <person name="Stielow B."/>
            <person name="Szollosi G."/>
            <person name="Zifcakova L."/>
            <person name="Stursova M."/>
            <person name="Spatafora J.W."/>
            <person name="Tedersoo L."/>
            <person name="Vaario L.-M."/>
            <person name="Yamada A."/>
            <person name="Yan M."/>
            <person name="Wang P."/>
            <person name="Xu J."/>
            <person name="Bruns T."/>
            <person name="Baldrian P."/>
            <person name="Vilgalys R."/>
            <person name="Henrissat B."/>
            <person name="Grigoriev I.V."/>
            <person name="Hibbett D."/>
            <person name="Nagy L.G."/>
            <person name="Martin F.M."/>
        </authorList>
    </citation>
    <scope>NUCLEOTIDE SEQUENCE</scope>
    <source>
        <strain evidence="1">P2</strain>
    </source>
</reference>
<evidence type="ECO:0000313" key="1">
    <source>
        <dbReference type="EMBL" id="KAF9646740.1"/>
    </source>
</evidence>
<evidence type="ECO:0000313" key="2">
    <source>
        <dbReference type="Proteomes" id="UP000886501"/>
    </source>
</evidence>
<comment type="caution">
    <text evidence="1">The sequence shown here is derived from an EMBL/GenBank/DDBJ whole genome shotgun (WGS) entry which is preliminary data.</text>
</comment>
<accession>A0ACB6ZBH8</accession>
<keyword evidence="2" id="KW-1185">Reference proteome</keyword>